<evidence type="ECO:0000256" key="1">
    <source>
        <dbReference type="ARBA" id="ARBA00000491"/>
    </source>
</evidence>
<evidence type="ECO:0000313" key="12">
    <source>
        <dbReference type="EMBL" id="SVA39339.1"/>
    </source>
</evidence>
<dbReference type="EMBL" id="UINC01008749">
    <property type="protein sequence ID" value="SVA39339.1"/>
    <property type="molecule type" value="Genomic_DNA"/>
</dbReference>
<proteinExistence type="inferred from homology"/>
<accession>A0A381VG39</accession>
<evidence type="ECO:0000256" key="2">
    <source>
        <dbReference type="ARBA" id="ARBA00002695"/>
    </source>
</evidence>
<dbReference type="GO" id="GO:0009316">
    <property type="term" value="C:3-isopropylmalate dehydratase complex"/>
    <property type="evidence" value="ECO:0007669"/>
    <property type="project" value="InterPro"/>
</dbReference>
<keyword evidence="9" id="KW-0456">Lyase</keyword>
<evidence type="ECO:0000256" key="7">
    <source>
        <dbReference type="ARBA" id="ARBA00022430"/>
    </source>
</evidence>
<dbReference type="InterPro" id="IPR004431">
    <property type="entry name" value="3-IsopropMal_deHydase_ssu"/>
</dbReference>
<comment type="function">
    <text evidence="2">Catalyzes the isomerization between 2-isopropylmalate and 3-isopropylmalate, via the formation of 2-isopropylmaleate.</text>
</comment>
<keyword evidence="8" id="KW-0028">Amino-acid biosynthesis</keyword>
<dbReference type="HAMAP" id="MF_01031">
    <property type="entry name" value="LeuD_type1"/>
    <property type="match status" value="1"/>
</dbReference>
<evidence type="ECO:0000256" key="6">
    <source>
        <dbReference type="ARBA" id="ARBA00011998"/>
    </source>
</evidence>
<protein>
    <recommendedName>
        <fullName evidence="6">3-isopropylmalate dehydratase</fullName>
        <ecNumber evidence="6">4.2.1.33</ecNumber>
    </recommendedName>
</protein>
<dbReference type="EC" id="4.2.1.33" evidence="6"/>
<name>A0A381VG39_9ZZZZ</name>
<evidence type="ECO:0000256" key="3">
    <source>
        <dbReference type="ARBA" id="ARBA00004729"/>
    </source>
</evidence>
<dbReference type="InterPro" id="IPR033940">
    <property type="entry name" value="IPMI_Swivel"/>
</dbReference>
<dbReference type="AlphaFoldDB" id="A0A381VG39"/>
<dbReference type="InterPro" id="IPR000573">
    <property type="entry name" value="AconitaseA/IPMdHydase_ssu_swvl"/>
</dbReference>
<comment type="catalytic activity">
    <reaction evidence="1">
        <text>(2R,3S)-3-isopropylmalate = (2S)-2-isopropylmalate</text>
        <dbReference type="Rhea" id="RHEA:32287"/>
        <dbReference type="ChEBI" id="CHEBI:1178"/>
        <dbReference type="ChEBI" id="CHEBI:35121"/>
        <dbReference type="EC" id="4.2.1.33"/>
    </reaction>
</comment>
<dbReference type="GO" id="GO:0003861">
    <property type="term" value="F:3-isopropylmalate dehydratase activity"/>
    <property type="evidence" value="ECO:0007669"/>
    <property type="project" value="UniProtKB-EC"/>
</dbReference>
<dbReference type="UniPathway" id="UPA00048">
    <property type="reaction ID" value="UER00071"/>
</dbReference>
<comment type="pathway">
    <text evidence="3">Amino-acid biosynthesis; L-leucine biosynthesis; L-leucine from 3-methyl-2-oxobutanoate: step 2/4.</text>
</comment>
<reference evidence="12" key="1">
    <citation type="submission" date="2018-05" db="EMBL/GenBank/DDBJ databases">
        <authorList>
            <person name="Lanie J.A."/>
            <person name="Ng W.-L."/>
            <person name="Kazmierczak K.M."/>
            <person name="Andrzejewski T.M."/>
            <person name="Davidsen T.M."/>
            <person name="Wayne K.J."/>
            <person name="Tettelin H."/>
            <person name="Glass J.I."/>
            <person name="Rusch D."/>
            <person name="Podicherti R."/>
            <person name="Tsui H.-C.T."/>
            <person name="Winkler M.E."/>
        </authorList>
    </citation>
    <scope>NUCLEOTIDE SEQUENCE</scope>
</reference>
<evidence type="ECO:0000256" key="4">
    <source>
        <dbReference type="ARBA" id="ARBA00009845"/>
    </source>
</evidence>
<evidence type="ECO:0000256" key="8">
    <source>
        <dbReference type="ARBA" id="ARBA00022605"/>
    </source>
</evidence>
<evidence type="ECO:0000259" key="11">
    <source>
        <dbReference type="Pfam" id="PF00694"/>
    </source>
</evidence>
<keyword evidence="7" id="KW-0432">Leucine biosynthesis</keyword>
<dbReference type="PANTHER" id="PTHR43345:SF5">
    <property type="entry name" value="3-ISOPROPYLMALATE DEHYDRATASE SMALL SUBUNIT"/>
    <property type="match status" value="1"/>
</dbReference>
<dbReference type="Pfam" id="PF00694">
    <property type="entry name" value="Aconitase_C"/>
    <property type="match status" value="1"/>
</dbReference>
<dbReference type="SUPFAM" id="SSF52016">
    <property type="entry name" value="LeuD/IlvD-like"/>
    <property type="match status" value="1"/>
</dbReference>
<evidence type="ECO:0000256" key="5">
    <source>
        <dbReference type="ARBA" id="ARBA00011271"/>
    </source>
</evidence>
<dbReference type="CDD" id="cd01577">
    <property type="entry name" value="IPMI_Swivel"/>
    <property type="match status" value="1"/>
</dbReference>
<comment type="subunit">
    <text evidence="5">Heterodimer of LeuC and LeuD.</text>
</comment>
<dbReference type="InterPro" id="IPR050075">
    <property type="entry name" value="LeuD"/>
</dbReference>
<dbReference type="NCBIfam" id="TIGR00171">
    <property type="entry name" value="leuD"/>
    <property type="match status" value="1"/>
</dbReference>
<feature type="domain" description="Aconitase A/isopropylmalate dehydratase small subunit swivel" evidence="11">
    <location>
        <begin position="4"/>
        <end position="110"/>
    </location>
</feature>
<gene>
    <name evidence="12" type="ORF">METZ01_LOCUS92193</name>
</gene>
<evidence type="ECO:0000256" key="9">
    <source>
        <dbReference type="ARBA" id="ARBA00023239"/>
    </source>
</evidence>
<sequence length="192" mass="21721">MQINIDTDAIIPSREMKSVSKKGLEDGLFAEWRYLSLKTRKENPEFILNQDPYRSASLLLTGKNFGCGSSREHAAWALYQWGIRVIVAPSFGSIFYNNCIQNGILPVVLEPEKIKELQTFVELNPAVNQLTVDLRATSISAGSNIRYPFAIEPSDQKNLLQGLDAIGSTLKRMSSIEAFEENDNHRRPWIYL</sequence>
<organism evidence="12">
    <name type="scientific">marine metagenome</name>
    <dbReference type="NCBI Taxonomy" id="408172"/>
    <lineage>
        <taxon>unclassified sequences</taxon>
        <taxon>metagenomes</taxon>
        <taxon>ecological metagenomes</taxon>
    </lineage>
</organism>
<dbReference type="GO" id="GO:0009098">
    <property type="term" value="P:L-leucine biosynthetic process"/>
    <property type="evidence" value="ECO:0007669"/>
    <property type="project" value="UniProtKB-UniPathway"/>
</dbReference>
<comment type="similarity">
    <text evidence="4">Belongs to the LeuD family. LeuD type 1 subfamily.</text>
</comment>
<dbReference type="NCBIfam" id="NF002458">
    <property type="entry name" value="PRK01641.1"/>
    <property type="match status" value="1"/>
</dbReference>
<dbReference type="PANTHER" id="PTHR43345">
    <property type="entry name" value="3-ISOPROPYLMALATE DEHYDRATASE SMALL SUBUNIT 2-RELATED-RELATED"/>
    <property type="match status" value="1"/>
</dbReference>
<evidence type="ECO:0000256" key="10">
    <source>
        <dbReference type="ARBA" id="ARBA00023304"/>
    </source>
</evidence>
<dbReference type="Gene3D" id="3.20.19.10">
    <property type="entry name" value="Aconitase, domain 4"/>
    <property type="match status" value="1"/>
</dbReference>
<keyword evidence="10" id="KW-0100">Branched-chain amino acid biosynthesis</keyword>
<dbReference type="InterPro" id="IPR015928">
    <property type="entry name" value="Aconitase/3IPM_dehydase_swvl"/>
</dbReference>